<dbReference type="EMBL" id="QUZU01000002">
    <property type="protein sequence ID" value="TFY92000.1"/>
    <property type="molecule type" value="Genomic_DNA"/>
</dbReference>
<comment type="caution">
    <text evidence="2">The sequence shown here is derived from an EMBL/GenBank/DDBJ whole genome shotgun (WGS) entry which is preliminary data.</text>
</comment>
<feature type="transmembrane region" description="Helical" evidence="1">
    <location>
        <begin position="222"/>
        <end position="239"/>
    </location>
</feature>
<gene>
    <name evidence="2" type="ORF">DYL59_02625</name>
</gene>
<keyword evidence="1" id="KW-1133">Transmembrane helix</keyword>
<keyword evidence="3" id="KW-1185">Reference proteome</keyword>
<evidence type="ECO:0008006" key="4">
    <source>
        <dbReference type="Google" id="ProtNLM"/>
    </source>
</evidence>
<feature type="transmembrane region" description="Helical" evidence="1">
    <location>
        <begin position="81"/>
        <end position="98"/>
    </location>
</feature>
<keyword evidence="1" id="KW-0812">Transmembrane</keyword>
<reference evidence="2 3" key="1">
    <citation type="journal article" date="2019" name="Syst. Appl. Microbiol.">
        <title>New species of pathogenic Pseudomonas isolated from citrus in Tunisia: Proposal of Pseudomonas kairouanensis sp. nov. and Pseudomonas nabeulensis sp. nov.</title>
        <authorList>
            <person name="Oueslati M."/>
            <person name="Mulet M."/>
            <person name="Gomila M."/>
            <person name="Berge O."/>
            <person name="Hajlaoui M.R."/>
            <person name="Lalucat J."/>
            <person name="Sadfi-Zouaoui N."/>
            <person name="Garcia-Valdes E."/>
        </authorList>
    </citation>
    <scope>NUCLEOTIDE SEQUENCE [LARGE SCALE GENOMIC DNA]</scope>
    <source>
        <strain evidence="2 3">KC12</strain>
    </source>
</reference>
<dbReference type="Proteomes" id="UP000297391">
    <property type="component" value="Unassembled WGS sequence"/>
</dbReference>
<dbReference type="AlphaFoldDB" id="A0A4Z0AZX1"/>
<feature type="transmembrane region" description="Helical" evidence="1">
    <location>
        <begin position="319"/>
        <end position="337"/>
    </location>
</feature>
<feature type="transmembrane region" description="Helical" evidence="1">
    <location>
        <begin position="289"/>
        <end position="312"/>
    </location>
</feature>
<name>A0A4Z0AZX1_9PSED</name>
<evidence type="ECO:0000313" key="3">
    <source>
        <dbReference type="Proteomes" id="UP000297391"/>
    </source>
</evidence>
<accession>A0A4Z0AZX1</accession>
<feature type="transmembrane region" description="Helical" evidence="1">
    <location>
        <begin position="110"/>
        <end position="131"/>
    </location>
</feature>
<evidence type="ECO:0000313" key="2">
    <source>
        <dbReference type="EMBL" id="TFY92000.1"/>
    </source>
</evidence>
<sequence length="369" mass="41933">MPMKYLCYLLGALMVFPVKMLEIRGVNYKLDEFLLVFIGMVYLCARHAKPVMLGYIFIVLFYFFYGVILVYVSGLVVNYDVFFRILQVLLVIIVMSLMSDVEKTAMLDGMANWGPVFALLIVFYLVFNLDYSASILVESQQYYKDFFNGPYSFLSVHINTVGAVLLLSIYLNLLKYKVTGNTMYLLLSMFMLLPPLMLLSKGDVLAVALALVYLYFAKFRVPNLFFAFLALAAVIAAVSGDFSRFDPTREILYSTALEAFIQNPFGYGIGTESQVIFALSGVNYPAHNFLLSAAIETGVVGVAFFLALVIYSYRRNKSLLARAFLLAFVVVGSFGNVMYFYKYHFVFFMIINALFDKVYCRSVQLRSQR</sequence>
<feature type="transmembrane region" description="Helical" evidence="1">
    <location>
        <begin position="151"/>
        <end position="171"/>
    </location>
</feature>
<organism evidence="2 3">
    <name type="scientific">Pseudomonas kairouanensis</name>
    <dbReference type="NCBI Taxonomy" id="2293832"/>
    <lineage>
        <taxon>Bacteria</taxon>
        <taxon>Pseudomonadati</taxon>
        <taxon>Pseudomonadota</taxon>
        <taxon>Gammaproteobacteria</taxon>
        <taxon>Pseudomonadales</taxon>
        <taxon>Pseudomonadaceae</taxon>
        <taxon>Pseudomonas</taxon>
    </lineage>
</organism>
<keyword evidence="1" id="KW-0472">Membrane</keyword>
<proteinExistence type="predicted"/>
<feature type="transmembrane region" description="Helical" evidence="1">
    <location>
        <begin position="52"/>
        <end position="75"/>
    </location>
</feature>
<evidence type="ECO:0000256" key="1">
    <source>
        <dbReference type="SAM" id="Phobius"/>
    </source>
</evidence>
<protein>
    <recommendedName>
        <fullName evidence="4">O-antigen ligase domain-containing protein</fullName>
    </recommendedName>
</protein>
<feature type="transmembrane region" description="Helical" evidence="1">
    <location>
        <begin position="183"/>
        <end position="216"/>
    </location>
</feature>